<evidence type="ECO:0000256" key="6">
    <source>
        <dbReference type="ARBA" id="ARBA00022723"/>
    </source>
</evidence>
<dbReference type="InterPro" id="IPR036977">
    <property type="entry name" value="DNA_primase_Znf_CHC2"/>
</dbReference>
<sequence length="592" mass="66823">MAGRIPQSFIDDLLVRTDIVELIDSRVRLKKAGKNYQACCPFHNEKSPSFTVSQEKQFYHCFGCGAHGNAIGFIMEYDGLEFPDAIEELASMQGMQVPREQSIGGSASSQPAVSKDLFELMNQIARFYESNLKSAPHAVEYLKGRGLTGEVVKRFNIGYAPSDWDQVRRRFGASRDHEQLLISGGMLITRENGGGSYDRFRDRIMFPIRDKRGRVIGFGGRVLGDGTPKYLNSPETPIFHKGRELFGLFEVKQAHKDPRRILVVEGYMDVVALGQYDIDYAVAALGTATTSDHIHTLFRTTAEVVCCYDGDNAGREAAWRALDNALPHLQDGRELKFVFLPDGEDPDSLVRQIGKEGFEALLDEAQPFADFMFQRLRRDAILLGEAGKHEIAHEAAELIRRVPEGFTREGLITRLSSMMRWGENKQRIAELFARNTQPKAEVNKPKAIKLTPLRRALALMVQYPAVAAKLPSMPELAGLRVQGIKFLLQLHQQILAQPGITTGILLEHWRGTKEGEILAQLAMYYPFEEINPDQAPDIQRELEDTFFGFTSQVLNQRIEELQNKERPSQAEMQELMMLLREMKTEKRNECGA</sequence>
<dbReference type="AlphaFoldDB" id="A0A4V3YYX2"/>
<dbReference type="NCBIfam" id="TIGR01391">
    <property type="entry name" value="dnaG"/>
    <property type="match status" value="1"/>
</dbReference>
<keyword evidence="3 12" id="KW-0808">Transferase</keyword>
<dbReference type="InterPro" id="IPR013264">
    <property type="entry name" value="DNAG_N"/>
</dbReference>
<keyword evidence="10 12" id="KW-0238">DNA-binding</keyword>
<dbReference type="GO" id="GO:0003677">
    <property type="term" value="F:DNA binding"/>
    <property type="evidence" value="ECO:0007669"/>
    <property type="project" value="UniProtKB-KW"/>
</dbReference>
<dbReference type="GO" id="GO:0003899">
    <property type="term" value="F:DNA-directed RNA polymerase activity"/>
    <property type="evidence" value="ECO:0007669"/>
    <property type="project" value="UniProtKB-UniRule"/>
</dbReference>
<dbReference type="InterPro" id="IPR013173">
    <property type="entry name" value="DNA_primase_DnaG_DnaB-bd_dom"/>
</dbReference>
<dbReference type="PANTHER" id="PTHR30313">
    <property type="entry name" value="DNA PRIMASE"/>
    <property type="match status" value="1"/>
</dbReference>
<dbReference type="FunFam" id="3.90.980.10:FF:000001">
    <property type="entry name" value="DNA primase"/>
    <property type="match status" value="1"/>
</dbReference>
<dbReference type="FunFam" id="3.40.1360.10:FF:000002">
    <property type="entry name" value="DNA primase"/>
    <property type="match status" value="1"/>
</dbReference>
<evidence type="ECO:0000256" key="5">
    <source>
        <dbReference type="ARBA" id="ARBA00022705"/>
    </source>
</evidence>
<dbReference type="SUPFAM" id="SSF117023">
    <property type="entry name" value="DNA primase DnaG, C-terminal domain"/>
    <property type="match status" value="1"/>
</dbReference>
<evidence type="ECO:0000259" key="15">
    <source>
        <dbReference type="PROSITE" id="PS50880"/>
    </source>
</evidence>
<dbReference type="InterPro" id="IPR006171">
    <property type="entry name" value="TOPRIM_dom"/>
</dbReference>
<dbReference type="InterPro" id="IPR019475">
    <property type="entry name" value="DNA_primase_DnaB-bd"/>
</dbReference>
<evidence type="ECO:0000256" key="9">
    <source>
        <dbReference type="ARBA" id="ARBA00022842"/>
    </source>
</evidence>
<dbReference type="Proteomes" id="UP000309618">
    <property type="component" value="Unassembled WGS sequence"/>
</dbReference>
<keyword evidence="5 12" id="KW-0235">DNA replication</keyword>
<dbReference type="EC" id="2.7.7.101" evidence="12"/>
<evidence type="ECO:0000256" key="10">
    <source>
        <dbReference type="ARBA" id="ARBA00023125"/>
    </source>
</evidence>
<keyword evidence="6 12" id="KW-0479">Metal-binding</keyword>
<dbReference type="FunFam" id="3.90.580.10:FF:000001">
    <property type="entry name" value="DNA primase"/>
    <property type="match status" value="1"/>
</dbReference>
<evidence type="ECO:0000256" key="1">
    <source>
        <dbReference type="ARBA" id="ARBA00022478"/>
    </source>
</evidence>
<dbReference type="Gene3D" id="3.90.980.10">
    <property type="entry name" value="DNA primase, catalytic core, N-terminal domain"/>
    <property type="match status" value="1"/>
</dbReference>
<dbReference type="CDD" id="cd03364">
    <property type="entry name" value="TOPRIM_DnaG_primases"/>
    <property type="match status" value="1"/>
</dbReference>
<keyword evidence="4 12" id="KW-0548">Nucleotidyltransferase</keyword>
<evidence type="ECO:0000313" key="17">
    <source>
        <dbReference type="Proteomes" id="UP000309618"/>
    </source>
</evidence>
<comment type="cofactor">
    <cofactor evidence="12 13 14">
        <name>Zn(2+)</name>
        <dbReference type="ChEBI" id="CHEBI:29105"/>
    </cofactor>
    <text evidence="12 13 14">Binds 1 zinc ion per monomer.</text>
</comment>
<evidence type="ECO:0000256" key="7">
    <source>
        <dbReference type="ARBA" id="ARBA00022771"/>
    </source>
</evidence>
<dbReference type="HAMAP" id="MF_00974">
    <property type="entry name" value="DNA_primase_DnaG"/>
    <property type="match status" value="1"/>
</dbReference>
<evidence type="ECO:0000256" key="12">
    <source>
        <dbReference type="HAMAP-Rule" id="MF_00974"/>
    </source>
</evidence>
<dbReference type="Gene3D" id="1.10.860.10">
    <property type="entry name" value="DNAb Helicase, Chain A"/>
    <property type="match status" value="1"/>
</dbReference>
<evidence type="ECO:0000256" key="11">
    <source>
        <dbReference type="ARBA" id="ARBA00023163"/>
    </source>
</evidence>
<dbReference type="GO" id="GO:1990077">
    <property type="term" value="C:primosome complex"/>
    <property type="evidence" value="ECO:0007669"/>
    <property type="project" value="UniProtKB-KW"/>
</dbReference>
<feature type="domain" description="Toprim" evidence="15">
    <location>
        <begin position="259"/>
        <end position="341"/>
    </location>
</feature>
<dbReference type="InterPro" id="IPR002694">
    <property type="entry name" value="Znf_CHC2"/>
</dbReference>
<dbReference type="InterPro" id="IPR050219">
    <property type="entry name" value="DnaG_primase"/>
</dbReference>
<comment type="domain">
    <text evidence="12">Contains an N-terminal zinc-binding domain, a central core domain that contains the primase activity, and a C-terminal DnaB-binding domain.</text>
</comment>
<keyword evidence="9" id="KW-0460">Magnesium</keyword>
<dbReference type="SUPFAM" id="SSF56731">
    <property type="entry name" value="DNA primase core"/>
    <property type="match status" value="1"/>
</dbReference>
<dbReference type="RefSeq" id="WP_136502257.1">
    <property type="nucleotide sequence ID" value="NZ_JAMXHX010000004.1"/>
</dbReference>
<evidence type="ECO:0000313" key="16">
    <source>
        <dbReference type="EMBL" id="THJ40702.1"/>
    </source>
</evidence>
<dbReference type="Pfam" id="PF08275">
    <property type="entry name" value="DNAG_N"/>
    <property type="match status" value="1"/>
</dbReference>
<comment type="caution">
    <text evidence="16">The sequence shown here is derived from an EMBL/GenBank/DDBJ whole genome shotgun (WGS) entry which is preliminary data.</text>
</comment>
<accession>A0A4V3YYX2</accession>
<evidence type="ECO:0000256" key="3">
    <source>
        <dbReference type="ARBA" id="ARBA00022679"/>
    </source>
</evidence>
<comment type="similarity">
    <text evidence="12 13">Belongs to the DnaG primase family.</text>
</comment>
<dbReference type="SMART" id="SM00766">
    <property type="entry name" value="DnaG_DnaB_bind"/>
    <property type="match status" value="1"/>
</dbReference>
<organism evidence="16 17">
    <name type="scientific">Aeromonas veronii</name>
    <dbReference type="NCBI Taxonomy" id="654"/>
    <lineage>
        <taxon>Bacteria</taxon>
        <taxon>Pseudomonadati</taxon>
        <taxon>Pseudomonadota</taxon>
        <taxon>Gammaproteobacteria</taxon>
        <taxon>Aeromonadales</taxon>
        <taxon>Aeromonadaceae</taxon>
        <taxon>Aeromonas</taxon>
    </lineage>
</organism>
<dbReference type="EMBL" id="SSUX01000017">
    <property type="protein sequence ID" value="THJ40702.1"/>
    <property type="molecule type" value="Genomic_DNA"/>
</dbReference>
<keyword evidence="1 12" id="KW-0240">DNA-directed RNA polymerase</keyword>
<dbReference type="Pfam" id="PF01807">
    <property type="entry name" value="Zn_ribbon_DnaG"/>
    <property type="match status" value="1"/>
</dbReference>
<dbReference type="SUPFAM" id="SSF57783">
    <property type="entry name" value="Zinc beta-ribbon"/>
    <property type="match status" value="1"/>
</dbReference>
<dbReference type="PANTHER" id="PTHR30313:SF2">
    <property type="entry name" value="DNA PRIMASE"/>
    <property type="match status" value="1"/>
</dbReference>
<dbReference type="InterPro" id="IPR034151">
    <property type="entry name" value="TOPRIM_DnaG_bac"/>
</dbReference>
<keyword evidence="7 12" id="KW-0863">Zinc-finger</keyword>
<keyword evidence="8 12" id="KW-0862">Zinc</keyword>
<dbReference type="GO" id="GO:0000428">
    <property type="term" value="C:DNA-directed RNA polymerase complex"/>
    <property type="evidence" value="ECO:0007669"/>
    <property type="project" value="UniProtKB-KW"/>
</dbReference>
<protein>
    <recommendedName>
        <fullName evidence="12 13">DNA primase</fullName>
        <ecNumber evidence="12">2.7.7.101</ecNumber>
    </recommendedName>
</protein>
<evidence type="ECO:0000256" key="2">
    <source>
        <dbReference type="ARBA" id="ARBA00022515"/>
    </source>
</evidence>
<evidence type="ECO:0000256" key="4">
    <source>
        <dbReference type="ARBA" id="ARBA00022695"/>
    </source>
</evidence>
<dbReference type="PROSITE" id="PS50880">
    <property type="entry name" value="TOPRIM"/>
    <property type="match status" value="1"/>
</dbReference>
<dbReference type="InterPro" id="IPR016136">
    <property type="entry name" value="DNA_helicase_N/primase_C"/>
</dbReference>
<dbReference type="Gene3D" id="3.90.580.10">
    <property type="entry name" value="Zinc finger, CHC2-type domain"/>
    <property type="match status" value="1"/>
</dbReference>
<keyword evidence="2 12" id="KW-0639">Primosome</keyword>
<dbReference type="GO" id="GO:0008270">
    <property type="term" value="F:zinc ion binding"/>
    <property type="evidence" value="ECO:0007669"/>
    <property type="project" value="UniProtKB-UniRule"/>
</dbReference>
<proteinExistence type="inferred from homology"/>
<name>A0A4V3YYX2_AERVE</name>
<dbReference type="Pfam" id="PF10410">
    <property type="entry name" value="DnaB_bind"/>
    <property type="match status" value="1"/>
</dbReference>
<evidence type="ECO:0000256" key="8">
    <source>
        <dbReference type="ARBA" id="ARBA00022833"/>
    </source>
</evidence>
<comment type="function">
    <text evidence="12 13">RNA polymerase that catalyzes the synthesis of short RNA molecules used as primers for DNA polymerase during DNA replication.</text>
</comment>
<comment type="subunit">
    <text evidence="12">Monomer. Interacts with DnaB.</text>
</comment>
<dbReference type="GO" id="GO:0005737">
    <property type="term" value="C:cytoplasm"/>
    <property type="evidence" value="ECO:0007669"/>
    <property type="project" value="TreeGrafter"/>
</dbReference>
<dbReference type="InterPro" id="IPR037068">
    <property type="entry name" value="DNA_primase_core_N_sf"/>
</dbReference>
<dbReference type="GO" id="GO:0006269">
    <property type="term" value="P:DNA replication, synthesis of primer"/>
    <property type="evidence" value="ECO:0007669"/>
    <property type="project" value="UniProtKB-UniRule"/>
</dbReference>
<keyword evidence="11 12" id="KW-0804">Transcription</keyword>
<evidence type="ECO:0000256" key="14">
    <source>
        <dbReference type="PIRSR" id="PIRSR002811-1"/>
    </source>
</evidence>
<dbReference type="InterPro" id="IPR006295">
    <property type="entry name" value="DNA_primase_DnaG"/>
</dbReference>
<feature type="zinc finger region" description="CHC2-type" evidence="12 14">
    <location>
        <begin position="40"/>
        <end position="64"/>
    </location>
</feature>
<dbReference type="SMART" id="SM00400">
    <property type="entry name" value="ZnF_CHCC"/>
    <property type="match status" value="1"/>
</dbReference>
<reference evidence="16 17" key="1">
    <citation type="submission" date="2019-04" db="EMBL/GenBank/DDBJ databases">
        <title>Comparative genomics of Aeromonas veronii strains pathogenic to fish.</title>
        <authorList>
            <person name="Cascarano M.C."/>
            <person name="Smyrli M."/>
            <person name="Katharios P."/>
        </authorList>
    </citation>
    <scope>NUCLEOTIDE SEQUENCE [LARGE SCALE GENOMIC DNA]</scope>
    <source>
        <strain evidence="16 17">XU1</strain>
    </source>
</reference>
<dbReference type="Gene3D" id="3.40.1360.10">
    <property type="match status" value="1"/>
</dbReference>
<evidence type="ECO:0000256" key="13">
    <source>
        <dbReference type="PIRNR" id="PIRNR002811"/>
    </source>
</evidence>
<gene>
    <name evidence="12" type="primary">dnaG</name>
    <name evidence="16" type="ORF">E8Q35_18695</name>
</gene>
<comment type="catalytic activity">
    <reaction evidence="12">
        <text>ssDNA + n NTP = ssDNA/pppN(pN)n-1 hybrid + (n-1) diphosphate.</text>
        <dbReference type="EC" id="2.7.7.101"/>
    </reaction>
</comment>
<dbReference type="InterPro" id="IPR030846">
    <property type="entry name" value="DnaG_bac"/>
</dbReference>
<dbReference type="SMART" id="SM00493">
    <property type="entry name" value="TOPRIM"/>
    <property type="match status" value="1"/>
</dbReference>
<dbReference type="Pfam" id="PF13155">
    <property type="entry name" value="Toprim_2"/>
    <property type="match status" value="1"/>
</dbReference>
<dbReference type="Pfam" id="PF08278">
    <property type="entry name" value="DnaG_DnaB_bind"/>
    <property type="match status" value="1"/>
</dbReference>
<dbReference type="PIRSF" id="PIRSF002811">
    <property type="entry name" value="DnaG"/>
    <property type="match status" value="1"/>
</dbReference>